<dbReference type="NCBIfam" id="TIGR03994">
    <property type="entry name" value="rSAM_HemZ"/>
    <property type="match status" value="1"/>
</dbReference>
<keyword evidence="3" id="KW-0408">Iron</keyword>
<dbReference type="InterPro" id="IPR058240">
    <property type="entry name" value="rSAM_sf"/>
</dbReference>
<dbReference type="PANTHER" id="PTHR13932:SF1">
    <property type="entry name" value="OXYGEN-INDEPENDENT COPROPORPHYRINOGEN-III OXIDASE-LIKE PROTEIN HEMZ"/>
    <property type="match status" value="1"/>
</dbReference>
<name>A0A4R7K4A8_9CLOT</name>
<protein>
    <submittedName>
        <fullName evidence="6">Anaerobic coproporphyrinogen III oxidase</fullName>
    </submittedName>
</protein>
<evidence type="ECO:0000256" key="2">
    <source>
        <dbReference type="ARBA" id="ARBA00022723"/>
    </source>
</evidence>
<gene>
    <name evidence="6" type="ORF">EDD71_1449</name>
</gene>
<dbReference type="InterPro" id="IPR013785">
    <property type="entry name" value="Aldolase_TIM"/>
</dbReference>
<dbReference type="GO" id="GO:0051539">
    <property type="term" value="F:4 iron, 4 sulfur cluster binding"/>
    <property type="evidence" value="ECO:0007669"/>
    <property type="project" value="TreeGrafter"/>
</dbReference>
<dbReference type="Proteomes" id="UP000295325">
    <property type="component" value="Unassembled WGS sequence"/>
</dbReference>
<evidence type="ECO:0000259" key="5">
    <source>
        <dbReference type="PROSITE" id="PS51918"/>
    </source>
</evidence>
<dbReference type="PROSITE" id="PS51918">
    <property type="entry name" value="RADICAL_SAM"/>
    <property type="match status" value="1"/>
</dbReference>
<sequence length="489" mass="56495">MNGEKTTKGMEMFKVKLTGHDYRYEVFQILNLFFDKSQLDFNSSDSWDIESVLDLNRNAVECNIYKDGDVFIKKQIKLHQLDKKDIKNAIKMAILNAAEEYTGKKMPWGILVGIRPTKIVHELERNNYEREEIRDYLTSNYHVSYDKALLTIEVAEREKRYLTKKENSVSLYIGIPFCPTRCVYCSFTSNPLGKNQRVVEEYLDALIREITATLDCLNEKNINVDTLYIGGGTPTSLTSEQLRRLFETLSSRLDIKGLREFTVEAGRPDSIDEEKLLAIKEAGCERISINPQTMNDETLRRIGRNHTSEDIVEKYELARMIGFKVINMDLIIGLPGEGVEEIRRTMEKLRVLSPDNVTIHTMAIKRASVLNEREYSDKSLSAERMYEIATEEVRNMGLYPYYMYRQKNMVSPLENVGYCKESTECIYNIQMIAENISIIAMGADGVSKLVFEDENRIERVANVKDVGEYIKRIDEMIENKKRAIDIISK</sequence>
<dbReference type="Gene3D" id="3.20.20.70">
    <property type="entry name" value="Aldolase class I"/>
    <property type="match status" value="1"/>
</dbReference>
<keyword evidence="1" id="KW-0949">S-adenosyl-L-methionine</keyword>
<dbReference type="InterPro" id="IPR023995">
    <property type="entry name" value="HemZ"/>
</dbReference>
<dbReference type="SFLD" id="SFLDF00310">
    <property type="entry name" value="oxygen-independent_coproporphy"/>
    <property type="match status" value="1"/>
</dbReference>
<dbReference type="GO" id="GO:0005737">
    <property type="term" value="C:cytoplasm"/>
    <property type="evidence" value="ECO:0007669"/>
    <property type="project" value="TreeGrafter"/>
</dbReference>
<dbReference type="GO" id="GO:0006779">
    <property type="term" value="P:porphyrin-containing compound biosynthetic process"/>
    <property type="evidence" value="ECO:0007669"/>
    <property type="project" value="TreeGrafter"/>
</dbReference>
<dbReference type="SFLD" id="SFLDG01082">
    <property type="entry name" value="B12-binding_domain_containing"/>
    <property type="match status" value="1"/>
</dbReference>
<organism evidence="6 7">
    <name type="scientific">Fonticella tunisiensis</name>
    <dbReference type="NCBI Taxonomy" id="1096341"/>
    <lineage>
        <taxon>Bacteria</taxon>
        <taxon>Bacillati</taxon>
        <taxon>Bacillota</taxon>
        <taxon>Clostridia</taxon>
        <taxon>Eubacteriales</taxon>
        <taxon>Clostridiaceae</taxon>
        <taxon>Fonticella</taxon>
    </lineage>
</organism>
<dbReference type="GO" id="GO:0046872">
    <property type="term" value="F:metal ion binding"/>
    <property type="evidence" value="ECO:0007669"/>
    <property type="project" value="UniProtKB-KW"/>
</dbReference>
<dbReference type="SUPFAM" id="SSF102114">
    <property type="entry name" value="Radical SAM enzymes"/>
    <property type="match status" value="1"/>
</dbReference>
<dbReference type="Pfam" id="PF04055">
    <property type="entry name" value="Radical_SAM"/>
    <property type="match status" value="1"/>
</dbReference>
<dbReference type="InterPro" id="IPR006638">
    <property type="entry name" value="Elp3/MiaA/NifB-like_rSAM"/>
</dbReference>
<dbReference type="SMART" id="SM00729">
    <property type="entry name" value="Elp3"/>
    <property type="match status" value="1"/>
</dbReference>
<dbReference type="PANTHER" id="PTHR13932">
    <property type="entry name" value="COPROPORPHYRINIGEN III OXIDASE"/>
    <property type="match status" value="1"/>
</dbReference>
<evidence type="ECO:0000313" key="6">
    <source>
        <dbReference type="EMBL" id="TDT45976.1"/>
    </source>
</evidence>
<evidence type="ECO:0000313" key="7">
    <source>
        <dbReference type="Proteomes" id="UP000295325"/>
    </source>
</evidence>
<dbReference type="OrthoDB" id="9808022at2"/>
<dbReference type="EMBL" id="SOAZ01000044">
    <property type="protein sequence ID" value="TDT45976.1"/>
    <property type="molecule type" value="Genomic_DNA"/>
</dbReference>
<reference evidence="6 7" key="1">
    <citation type="submission" date="2019-03" db="EMBL/GenBank/DDBJ databases">
        <title>Genomic Encyclopedia of Type Strains, Phase IV (KMG-IV): sequencing the most valuable type-strain genomes for metagenomic binning, comparative biology and taxonomic classification.</title>
        <authorList>
            <person name="Goeker M."/>
        </authorList>
    </citation>
    <scope>NUCLEOTIDE SEQUENCE [LARGE SCALE GENOMIC DNA]</scope>
    <source>
        <strain evidence="6 7">DSM 24455</strain>
    </source>
</reference>
<dbReference type="InterPro" id="IPR034505">
    <property type="entry name" value="Coproporphyrinogen-III_oxidase"/>
</dbReference>
<proteinExistence type="predicted"/>
<feature type="domain" description="Radical SAM core" evidence="5">
    <location>
        <begin position="163"/>
        <end position="399"/>
    </location>
</feature>
<dbReference type="SFLD" id="SFLDG01065">
    <property type="entry name" value="anaerobic_coproporphyrinogen-I"/>
    <property type="match status" value="1"/>
</dbReference>
<dbReference type="CDD" id="cd01335">
    <property type="entry name" value="Radical_SAM"/>
    <property type="match status" value="1"/>
</dbReference>
<keyword evidence="7" id="KW-1185">Reference proteome</keyword>
<evidence type="ECO:0000256" key="1">
    <source>
        <dbReference type="ARBA" id="ARBA00022691"/>
    </source>
</evidence>
<keyword evidence="2" id="KW-0479">Metal-binding</keyword>
<dbReference type="SFLD" id="SFLDS00029">
    <property type="entry name" value="Radical_SAM"/>
    <property type="match status" value="1"/>
</dbReference>
<evidence type="ECO:0000256" key="4">
    <source>
        <dbReference type="ARBA" id="ARBA00023014"/>
    </source>
</evidence>
<evidence type="ECO:0000256" key="3">
    <source>
        <dbReference type="ARBA" id="ARBA00023004"/>
    </source>
</evidence>
<accession>A0A4R7K4A8</accession>
<comment type="caution">
    <text evidence="6">The sequence shown here is derived from an EMBL/GenBank/DDBJ whole genome shotgun (WGS) entry which is preliminary data.</text>
</comment>
<dbReference type="AlphaFoldDB" id="A0A4R7K4A8"/>
<dbReference type="GO" id="GO:0003824">
    <property type="term" value="F:catalytic activity"/>
    <property type="evidence" value="ECO:0007669"/>
    <property type="project" value="InterPro"/>
</dbReference>
<keyword evidence="4" id="KW-0411">Iron-sulfur</keyword>
<dbReference type="InterPro" id="IPR007197">
    <property type="entry name" value="rSAM"/>
</dbReference>